<dbReference type="Proteomes" id="UP000091926">
    <property type="component" value="Chromosome"/>
</dbReference>
<evidence type="ECO:0000256" key="1">
    <source>
        <dbReference type="ARBA" id="ARBA00022679"/>
    </source>
</evidence>
<dbReference type="GO" id="GO:0003810">
    <property type="term" value="F:protein-glutamine gamma-glutamyltransferase activity"/>
    <property type="evidence" value="ECO:0007669"/>
    <property type="project" value="InterPro"/>
</dbReference>
<reference evidence="3 4" key="1">
    <citation type="submission" date="2016-06" db="EMBL/GenBank/DDBJ databases">
        <title>Complete genome sequences of Bordetella bronchialis and Bordetella flabilis.</title>
        <authorList>
            <person name="LiPuma J.J."/>
            <person name="Spilker T."/>
        </authorList>
    </citation>
    <scope>NUCLEOTIDE SEQUENCE [LARGE SCALE GENOMIC DNA]</scope>
    <source>
        <strain evidence="3 4">AU10664</strain>
    </source>
</reference>
<keyword evidence="1" id="KW-0808">Transferase</keyword>
<dbReference type="EMBL" id="CP016172">
    <property type="protein sequence ID" value="ANN80535.1"/>
    <property type="molecule type" value="Genomic_DNA"/>
</dbReference>
<dbReference type="KEGG" id="bfz:BAU07_16000"/>
<evidence type="ECO:0000313" key="3">
    <source>
        <dbReference type="EMBL" id="ANN80535.1"/>
    </source>
</evidence>
<accession>A0A193GKZ4</accession>
<dbReference type="Pfam" id="PF20085">
    <property type="entry name" value="TGL"/>
    <property type="match status" value="1"/>
</dbReference>
<name>A0A193GKZ4_9BORD</name>
<keyword evidence="4" id="KW-1185">Reference proteome</keyword>
<gene>
    <name evidence="3" type="ORF">BAU07_16000</name>
</gene>
<evidence type="ECO:0000256" key="2">
    <source>
        <dbReference type="ARBA" id="ARBA00022969"/>
    </source>
</evidence>
<keyword evidence="2" id="KW-0749">Sporulation</keyword>
<evidence type="ECO:0000313" key="4">
    <source>
        <dbReference type="Proteomes" id="UP000091926"/>
    </source>
</evidence>
<sequence>MGSLFVNRITPLAARPHIAGVHLFSCPVDDHAASMRRTMDYLAGLGLADLVATASWQETSGPVAGFRLTDAAAAQWTPDHDTTGLAEALDARYADRARNMEREVVLAMLAAPVPFRYPSHDEFESAVRIKLNIVQAACRTELAFDTEHAERPEDYWTYDEARGFTILPGKSLIEGLVKATQPRASGKLYSFSCYRATEYVTLLGIAQELARCNPELLAQLQRHWETRAIMSGLFHDVFLREYGSMEEPLPPRFYVPGDRLWFRNPDERSSNVEGFEGSWVFYLGRGMFNNFWKHEQPFSLTAKCVEIYHWRDGVHTDERGILRLDETRVEARVRATMADPAEVDRILKKMVRLREPRGVYVDGGCIDTTRECVRWVRPGTTDLVLPPL</sequence>
<proteinExistence type="predicted"/>
<organism evidence="3 4">
    <name type="scientific">Bordetella flabilis</name>
    <dbReference type="NCBI Taxonomy" id="463014"/>
    <lineage>
        <taxon>Bacteria</taxon>
        <taxon>Pseudomonadati</taxon>
        <taxon>Pseudomonadota</taxon>
        <taxon>Betaproteobacteria</taxon>
        <taxon>Burkholderiales</taxon>
        <taxon>Alcaligenaceae</taxon>
        <taxon>Bordetella</taxon>
    </lineage>
</organism>
<dbReference type="AlphaFoldDB" id="A0A193GKZ4"/>
<protein>
    <recommendedName>
        <fullName evidence="5">Transglutaminase</fullName>
    </recommendedName>
</protein>
<dbReference type="GO" id="GO:0030435">
    <property type="term" value="P:sporulation resulting in formation of a cellular spore"/>
    <property type="evidence" value="ECO:0007669"/>
    <property type="project" value="UniProtKB-KW"/>
</dbReference>
<evidence type="ECO:0008006" key="5">
    <source>
        <dbReference type="Google" id="ProtNLM"/>
    </source>
</evidence>
<dbReference type="InterPro" id="IPR020916">
    <property type="entry name" value="Gln_gamma-glutamylTfrase_bac"/>
</dbReference>